<name>A0A519BHI6_ACIG2</name>
<proteinExistence type="predicted"/>
<dbReference type="GO" id="GO:0006655">
    <property type="term" value="P:phosphatidylglycerol biosynthetic process"/>
    <property type="evidence" value="ECO:0007669"/>
    <property type="project" value="UniProtKB-UniPathway"/>
</dbReference>
<dbReference type="PANTHER" id="PTHR36305:SF1">
    <property type="entry name" value="PHOSPHATIDYLGLYCEROPHOSPHATASE A"/>
    <property type="match status" value="1"/>
</dbReference>
<feature type="domain" description="YutG/PgpA" evidence="2">
    <location>
        <begin position="14"/>
        <end position="156"/>
    </location>
</feature>
<dbReference type="AlphaFoldDB" id="A0A519BHI6"/>
<protein>
    <submittedName>
        <fullName evidence="3">Phosphatidylglycerophosphatase A</fullName>
    </submittedName>
</protein>
<evidence type="ECO:0000313" key="4">
    <source>
        <dbReference type="Proteomes" id="UP000316562"/>
    </source>
</evidence>
<organism evidence="3 4">
    <name type="scientific">Acididesulfobacter guangdongensis</name>
    <dbReference type="NCBI Taxonomy" id="2597225"/>
    <lineage>
        <taxon>Bacteria</taxon>
        <taxon>Deltaproteobacteria</taxon>
        <taxon>Candidatus Acidulodesulfobacterales</taxon>
        <taxon>Candidatus Acididesulfobacter</taxon>
    </lineage>
</organism>
<dbReference type="Pfam" id="PF04608">
    <property type="entry name" value="PgpA"/>
    <property type="match status" value="1"/>
</dbReference>
<evidence type="ECO:0000313" key="3">
    <source>
        <dbReference type="EMBL" id="RZD16733.1"/>
    </source>
</evidence>
<dbReference type="PIRSF" id="PIRSF006162">
    <property type="entry name" value="PgpA"/>
    <property type="match status" value="1"/>
</dbReference>
<reference evidence="3 4" key="1">
    <citation type="journal article" date="2019" name="ISME J.">
        <title>Insights into ecological role of a new deltaproteobacterial order Candidatus Acidulodesulfobacterales by metagenomics and metatranscriptomics.</title>
        <authorList>
            <person name="Tan S."/>
            <person name="Liu J."/>
            <person name="Fang Y."/>
            <person name="Hedlund B.P."/>
            <person name="Lian Z.H."/>
            <person name="Huang L.Y."/>
            <person name="Li J.T."/>
            <person name="Huang L.N."/>
            <person name="Li W.J."/>
            <person name="Jiang H.C."/>
            <person name="Dong H.L."/>
            <person name="Shu W.S."/>
        </authorList>
    </citation>
    <scope>NUCLEOTIDE SEQUENCE [LARGE SCALE GENOMIC DNA]</scope>
    <source>
        <strain evidence="3">AP2</strain>
    </source>
</reference>
<dbReference type="PANTHER" id="PTHR36305">
    <property type="entry name" value="PHOSPHATIDYLGLYCEROPHOSPHATASE A"/>
    <property type="match status" value="1"/>
</dbReference>
<dbReference type="GO" id="GO:0008962">
    <property type="term" value="F:phosphatidylglycerophosphatase activity"/>
    <property type="evidence" value="ECO:0007669"/>
    <property type="project" value="InterPro"/>
</dbReference>
<accession>A0A519BHI6</accession>
<feature type="transmembrane region" description="Helical" evidence="1">
    <location>
        <begin position="7"/>
        <end position="26"/>
    </location>
</feature>
<dbReference type="InterPro" id="IPR026037">
    <property type="entry name" value="PgpA"/>
</dbReference>
<sequence>MYKNKNFIDSISIFFATFFYVGYFPYGPGTAGTFASMVLYFLFFHYLTFSGYIILCIVLFFAGIFFSSRAEKIIGKKDPSEVVIDEVEGYLITMLGAFWAPFSILYILIGFLLFRIFDIIKPFPIGAADKRIGGGIGIMLDDVIAAVISAVLLRLIIVIIVGL</sequence>
<feature type="transmembrane region" description="Helical" evidence="1">
    <location>
        <begin position="87"/>
        <end position="114"/>
    </location>
</feature>
<feature type="transmembrane region" description="Helical" evidence="1">
    <location>
        <begin position="143"/>
        <end position="162"/>
    </location>
</feature>
<dbReference type="SUPFAM" id="SSF101307">
    <property type="entry name" value="YutG-like"/>
    <property type="match status" value="1"/>
</dbReference>
<keyword evidence="1" id="KW-0812">Transmembrane</keyword>
<dbReference type="Proteomes" id="UP000316562">
    <property type="component" value="Unassembled WGS sequence"/>
</dbReference>
<evidence type="ECO:0000256" key="1">
    <source>
        <dbReference type="SAM" id="Phobius"/>
    </source>
</evidence>
<dbReference type="InterPro" id="IPR007686">
    <property type="entry name" value="YutG/PgpA"/>
</dbReference>
<feature type="transmembrane region" description="Helical" evidence="1">
    <location>
        <begin position="38"/>
        <end position="66"/>
    </location>
</feature>
<dbReference type="UniPathway" id="UPA00084">
    <property type="reaction ID" value="UER00504"/>
</dbReference>
<keyword evidence="1" id="KW-0472">Membrane</keyword>
<dbReference type="EMBL" id="SGBC01000001">
    <property type="protein sequence ID" value="RZD16733.1"/>
    <property type="molecule type" value="Genomic_DNA"/>
</dbReference>
<dbReference type="CDD" id="cd06971">
    <property type="entry name" value="PgpA"/>
    <property type="match status" value="1"/>
</dbReference>
<gene>
    <name evidence="3" type="ORF">EVJ46_00385</name>
</gene>
<comment type="caution">
    <text evidence="3">The sequence shown here is derived from an EMBL/GenBank/DDBJ whole genome shotgun (WGS) entry which is preliminary data.</text>
</comment>
<keyword evidence="1" id="KW-1133">Transmembrane helix</keyword>
<dbReference type="InterPro" id="IPR036681">
    <property type="entry name" value="PgpA-like_sf"/>
</dbReference>
<evidence type="ECO:0000259" key="2">
    <source>
        <dbReference type="Pfam" id="PF04608"/>
    </source>
</evidence>